<keyword evidence="1" id="KW-0472">Membrane</keyword>
<evidence type="ECO:0000256" key="1">
    <source>
        <dbReference type="SAM" id="Phobius"/>
    </source>
</evidence>
<accession>A0ABW7EF28</accession>
<keyword evidence="1" id="KW-1133">Transmembrane helix</keyword>
<evidence type="ECO:0000313" key="3">
    <source>
        <dbReference type="EMBL" id="MFG6301788.1"/>
    </source>
</evidence>
<organism evidence="3 4">
    <name type="scientific">Streptomyces rochei</name>
    <name type="common">Streptomyces parvullus</name>
    <dbReference type="NCBI Taxonomy" id="1928"/>
    <lineage>
        <taxon>Bacteria</taxon>
        <taxon>Bacillati</taxon>
        <taxon>Actinomycetota</taxon>
        <taxon>Actinomycetes</taxon>
        <taxon>Kitasatosporales</taxon>
        <taxon>Streptomycetaceae</taxon>
        <taxon>Streptomyces</taxon>
        <taxon>Streptomyces rochei group</taxon>
    </lineage>
</organism>
<evidence type="ECO:0000256" key="2">
    <source>
        <dbReference type="SAM" id="SignalP"/>
    </source>
</evidence>
<feature type="chain" id="PRO_5046127188" evidence="2">
    <location>
        <begin position="39"/>
        <end position="241"/>
    </location>
</feature>
<reference evidence="3 4" key="1">
    <citation type="submission" date="2024-10" db="EMBL/GenBank/DDBJ databases">
        <title>Draft genome assembly of a novel steroid transforming actinomycete isolated from African clawed frog Xenopus laevis.</title>
        <authorList>
            <person name="Bragin E."/>
            <person name="Kollerov V."/>
            <person name="Donova M.V."/>
        </authorList>
    </citation>
    <scope>NUCLEOTIDE SEQUENCE [LARGE SCALE GENOMIC DNA]</scope>
    <source>
        <strain evidence="3 4">MTOC-St3</strain>
    </source>
</reference>
<feature type="transmembrane region" description="Helical" evidence="1">
    <location>
        <begin position="170"/>
        <end position="191"/>
    </location>
</feature>
<protein>
    <submittedName>
        <fullName evidence="3">ABC transporter permease</fullName>
    </submittedName>
</protein>
<dbReference type="RefSeq" id="WP_046250739.1">
    <property type="nucleotide sequence ID" value="NZ_JBIENY010000559.1"/>
</dbReference>
<feature type="signal peptide" evidence="2">
    <location>
        <begin position="1"/>
        <end position="38"/>
    </location>
</feature>
<dbReference type="Proteomes" id="UP001605990">
    <property type="component" value="Unassembled WGS sequence"/>
</dbReference>
<dbReference type="EMBL" id="JBIENY010000559">
    <property type="protein sequence ID" value="MFG6301788.1"/>
    <property type="molecule type" value="Genomic_DNA"/>
</dbReference>
<feature type="transmembrane region" description="Helical" evidence="1">
    <location>
        <begin position="51"/>
        <end position="75"/>
    </location>
</feature>
<keyword evidence="1" id="KW-0812">Transmembrane</keyword>
<sequence length="241" mass="24437">MHFAPVLRSEALKVLTLRSLCGTLLAVFACTTAFSALAGVSDTSDPDFDPLFMALSGVMPGQIAAIAFGAMVVSAEYQGNGIRLSLAAVPQRGRWFAAKLVVVAAPALVVGLLTSFAALVAARAGLGAAADGLTVGEQVRGVVGCGIYFMLMALLAAGLTALFRSGVATLSTLIPFILIIAFVIGDAAGGATEFLPDQAGQVVIHQTHDGILGPWTGLAVTAAWAGAAVAAGAWRLRGRDA</sequence>
<gene>
    <name evidence="3" type="ORF">ACGU38_41325</name>
</gene>
<feature type="transmembrane region" description="Helical" evidence="1">
    <location>
        <begin position="211"/>
        <end position="234"/>
    </location>
</feature>
<feature type="transmembrane region" description="Helical" evidence="1">
    <location>
        <begin position="96"/>
        <end position="121"/>
    </location>
</feature>
<proteinExistence type="predicted"/>
<feature type="transmembrane region" description="Helical" evidence="1">
    <location>
        <begin position="141"/>
        <end position="163"/>
    </location>
</feature>
<keyword evidence="4" id="KW-1185">Reference proteome</keyword>
<keyword evidence="2" id="KW-0732">Signal</keyword>
<evidence type="ECO:0000313" key="4">
    <source>
        <dbReference type="Proteomes" id="UP001605990"/>
    </source>
</evidence>
<comment type="caution">
    <text evidence="3">The sequence shown here is derived from an EMBL/GenBank/DDBJ whole genome shotgun (WGS) entry which is preliminary data.</text>
</comment>
<name>A0ABW7EF28_STRRO</name>